<feature type="region of interest" description="Disordered" evidence="1">
    <location>
        <begin position="133"/>
        <end position="173"/>
    </location>
</feature>
<evidence type="ECO:0000259" key="3">
    <source>
        <dbReference type="SMART" id="SM00278"/>
    </source>
</evidence>
<keyword evidence="2" id="KW-0812">Transmembrane</keyword>
<reference evidence="4 5" key="1">
    <citation type="submission" date="2018-03" db="EMBL/GenBank/DDBJ databases">
        <title>Genomic Encyclopedia of Archaeal and Bacterial Type Strains, Phase II (KMG-II): from individual species to whole genera.</title>
        <authorList>
            <person name="Goeker M."/>
        </authorList>
    </citation>
    <scope>NUCLEOTIDE SEQUENCE [LARGE SCALE GENOMIC DNA]</scope>
    <source>
        <strain evidence="4 5">DSM 45211</strain>
    </source>
</reference>
<dbReference type="InterPro" id="IPR019554">
    <property type="entry name" value="Soluble_ligand-bd"/>
</dbReference>
<evidence type="ECO:0000256" key="2">
    <source>
        <dbReference type="SAM" id="Phobius"/>
    </source>
</evidence>
<feature type="transmembrane region" description="Helical" evidence="2">
    <location>
        <begin position="99"/>
        <end position="119"/>
    </location>
</feature>
<keyword evidence="2" id="KW-0472">Membrane</keyword>
<dbReference type="GO" id="GO:0006281">
    <property type="term" value="P:DNA repair"/>
    <property type="evidence" value="ECO:0007669"/>
    <property type="project" value="InterPro"/>
</dbReference>
<feature type="domain" description="Helix-hairpin-helix DNA-binding motif class 1" evidence="3">
    <location>
        <begin position="307"/>
        <end position="326"/>
    </location>
</feature>
<dbReference type="GO" id="GO:0003677">
    <property type="term" value="F:DNA binding"/>
    <property type="evidence" value="ECO:0007669"/>
    <property type="project" value="InterPro"/>
</dbReference>
<feature type="region of interest" description="Disordered" evidence="1">
    <location>
        <begin position="234"/>
        <end position="271"/>
    </location>
</feature>
<dbReference type="Pfam" id="PF12836">
    <property type="entry name" value="HHH_3"/>
    <property type="match status" value="1"/>
</dbReference>
<keyword evidence="5" id="KW-1185">Reference proteome</keyword>
<evidence type="ECO:0000313" key="5">
    <source>
        <dbReference type="Proteomes" id="UP000243528"/>
    </source>
</evidence>
<feature type="domain" description="Helix-hairpin-helix DNA-binding motif class 1" evidence="3">
    <location>
        <begin position="277"/>
        <end position="296"/>
    </location>
</feature>
<dbReference type="Pfam" id="PF10531">
    <property type="entry name" value="SLBB"/>
    <property type="match status" value="1"/>
</dbReference>
<feature type="region of interest" description="Disordered" evidence="1">
    <location>
        <begin position="50"/>
        <end position="86"/>
    </location>
</feature>
<evidence type="ECO:0000256" key="1">
    <source>
        <dbReference type="SAM" id="MobiDB-lite"/>
    </source>
</evidence>
<dbReference type="AlphaFoldDB" id="A0A2P8EBR3"/>
<organism evidence="4 5">
    <name type="scientific">Haloactinopolyspora alba</name>
    <dbReference type="NCBI Taxonomy" id="648780"/>
    <lineage>
        <taxon>Bacteria</taxon>
        <taxon>Bacillati</taxon>
        <taxon>Actinomycetota</taxon>
        <taxon>Actinomycetes</taxon>
        <taxon>Jiangellales</taxon>
        <taxon>Jiangellaceae</taxon>
        <taxon>Haloactinopolyspora</taxon>
    </lineage>
</organism>
<feature type="compositionally biased region" description="Low complexity" evidence="1">
    <location>
        <begin position="136"/>
        <end position="173"/>
    </location>
</feature>
<dbReference type="EMBL" id="PYGE01000002">
    <property type="protein sequence ID" value="PSL06902.1"/>
    <property type="molecule type" value="Genomic_DNA"/>
</dbReference>
<accession>A0A2P8EBR3</accession>
<dbReference type="GO" id="GO:0015627">
    <property type="term" value="C:type II protein secretion system complex"/>
    <property type="evidence" value="ECO:0007669"/>
    <property type="project" value="TreeGrafter"/>
</dbReference>
<dbReference type="InterPro" id="IPR051675">
    <property type="entry name" value="Endo/Exo/Phosphatase_dom_1"/>
</dbReference>
<dbReference type="GO" id="GO:0015628">
    <property type="term" value="P:protein secretion by the type II secretion system"/>
    <property type="evidence" value="ECO:0007669"/>
    <property type="project" value="TreeGrafter"/>
</dbReference>
<dbReference type="PANTHER" id="PTHR21180">
    <property type="entry name" value="ENDONUCLEASE/EXONUCLEASE/PHOSPHATASE FAMILY DOMAIN-CONTAINING PROTEIN 1"/>
    <property type="match status" value="1"/>
</dbReference>
<dbReference type="InterPro" id="IPR010994">
    <property type="entry name" value="RuvA_2-like"/>
</dbReference>
<dbReference type="InterPro" id="IPR003583">
    <property type="entry name" value="Hlx-hairpin-Hlx_DNA-bd_motif"/>
</dbReference>
<sequence length="329" mass="32928">MRLLRSGRAADDHHDAALVRARMARVVGAVPIVDGAADSVRARLSAPLPPAAERWSGRPDDADHADAREDRADANAADRTAAHADAHGRSRLRVGLERGHVAVIAVVVVLGVVGAVLLLTSGRPEVVPVEATVESTGTATPTAEPTENAPATAGHPAAEAAPDGPAGASDATPSGPIVVHVAGLVADPGVVELPPGARVVDAVKAAGGPTDDADLTPINLARVLSDGEQVVVTPTPPPGTPLGAEAPPDAGSTSGDAGSGADAGPTSPVDLNTATSAELEELPGIGPALTQRILDWRADNGGFSMVEELLEVSGIGEQRLADLEGLVTV</sequence>
<evidence type="ECO:0000313" key="4">
    <source>
        <dbReference type="EMBL" id="PSL06902.1"/>
    </source>
</evidence>
<dbReference type="Gene3D" id="3.10.560.10">
    <property type="entry name" value="Outer membrane lipoprotein wza domain like"/>
    <property type="match status" value="1"/>
</dbReference>
<feature type="compositionally biased region" description="Low complexity" evidence="1">
    <location>
        <begin position="241"/>
        <end position="268"/>
    </location>
</feature>
<proteinExistence type="predicted"/>
<dbReference type="Gene3D" id="1.10.150.320">
    <property type="entry name" value="Photosystem II 12 kDa extrinsic protein"/>
    <property type="match status" value="1"/>
</dbReference>
<keyword evidence="2" id="KW-1133">Transmembrane helix</keyword>
<dbReference type="SMART" id="SM00278">
    <property type="entry name" value="HhH1"/>
    <property type="match status" value="2"/>
</dbReference>
<protein>
    <submittedName>
        <fullName evidence="4">Competence protein ComEA</fullName>
    </submittedName>
</protein>
<gene>
    <name evidence="4" type="ORF">CLV30_102291</name>
</gene>
<feature type="compositionally biased region" description="Basic and acidic residues" evidence="1">
    <location>
        <begin position="55"/>
        <end position="73"/>
    </location>
</feature>
<name>A0A2P8EBR3_9ACTN</name>
<dbReference type="RefSeq" id="WP_205740437.1">
    <property type="nucleotide sequence ID" value="NZ_ML142898.1"/>
</dbReference>
<comment type="caution">
    <text evidence="4">The sequence shown here is derived from an EMBL/GenBank/DDBJ whole genome shotgun (WGS) entry which is preliminary data.</text>
</comment>
<dbReference type="Proteomes" id="UP000243528">
    <property type="component" value="Unassembled WGS sequence"/>
</dbReference>
<dbReference type="SUPFAM" id="SSF47781">
    <property type="entry name" value="RuvA domain 2-like"/>
    <property type="match status" value="1"/>
</dbReference>
<dbReference type="PANTHER" id="PTHR21180:SF32">
    <property type="entry name" value="ENDONUCLEASE_EXONUCLEASE_PHOSPHATASE FAMILY DOMAIN-CONTAINING PROTEIN 1"/>
    <property type="match status" value="1"/>
</dbReference>